<proteinExistence type="predicted"/>
<evidence type="ECO:0000313" key="1">
    <source>
        <dbReference type="EMBL" id="CAL1615098.1"/>
    </source>
</evidence>
<dbReference type="EMBL" id="OZ035831">
    <property type="protein sequence ID" value="CAL1615098.1"/>
    <property type="molecule type" value="Genomic_DNA"/>
</dbReference>
<protein>
    <submittedName>
        <fullName evidence="1">Uncharacterized protein</fullName>
    </submittedName>
</protein>
<keyword evidence="2" id="KW-1185">Reference proteome</keyword>
<organism evidence="1 2">
    <name type="scientific">Knipowitschia caucasica</name>
    <name type="common">Caucasian dwarf goby</name>
    <name type="synonym">Pomatoschistus caucasicus</name>
    <dbReference type="NCBI Taxonomy" id="637954"/>
    <lineage>
        <taxon>Eukaryota</taxon>
        <taxon>Metazoa</taxon>
        <taxon>Chordata</taxon>
        <taxon>Craniata</taxon>
        <taxon>Vertebrata</taxon>
        <taxon>Euteleostomi</taxon>
        <taxon>Actinopterygii</taxon>
        <taxon>Neopterygii</taxon>
        <taxon>Teleostei</taxon>
        <taxon>Neoteleostei</taxon>
        <taxon>Acanthomorphata</taxon>
        <taxon>Gobiaria</taxon>
        <taxon>Gobiiformes</taxon>
        <taxon>Gobioidei</taxon>
        <taxon>Gobiidae</taxon>
        <taxon>Gobiinae</taxon>
        <taxon>Knipowitschia</taxon>
    </lineage>
</organism>
<evidence type="ECO:0000313" key="2">
    <source>
        <dbReference type="Proteomes" id="UP001497482"/>
    </source>
</evidence>
<accession>A0AAV2MNR5</accession>
<dbReference type="AlphaFoldDB" id="A0AAV2MNR5"/>
<reference evidence="1 2" key="1">
    <citation type="submission" date="2024-04" db="EMBL/GenBank/DDBJ databases">
        <authorList>
            <person name="Waldvogel A.-M."/>
            <person name="Schoenle A."/>
        </authorList>
    </citation>
    <scope>NUCLEOTIDE SEQUENCE [LARGE SCALE GENOMIC DNA]</scope>
</reference>
<name>A0AAV2MNR5_KNICA</name>
<gene>
    <name evidence="1" type="ORF">KC01_LOCUS41096</name>
</gene>
<dbReference type="Proteomes" id="UP001497482">
    <property type="component" value="Chromosome 9"/>
</dbReference>
<sequence length="84" mass="9160">MRWLQHNTYTLYQSGNNQKRAALFKHIDCFRFQRYFSYPDLSSPLAPPTHPREDVMATVCMGEGGWGLCGVGPGGGVVVGGGGI</sequence>